<evidence type="ECO:0000313" key="1">
    <source>
        <dbReference type="EMBL" id="MRX73447.1"/>
    </source>
</evidence>
<reference evidence="1 2" key="1">
    <citation type="submission" date="2019-11" db="EMBL/GenBank/DDBJ databases">
        <title>Bacillus lacus genome.</title>
        <authorList>
            <person name="Allen C.J."/>
            <person name="Newman J.D."/>
        </authorList>
    </citation>
    <scope>NUCLEOTIDE SEQUENCE [LARGE SCALE GENOMIC DNA]</scope>
    <source>
        <strain evidence="1 2">KCTC 33946</strain>
    </source>
</reference>
<organism evidence="1 2">
    <name type="scientific">Metabacillus lacus</name>
    <dbReference type="NCBI Taxonomy" id="1983721"/>
    <lineage>
        <taxon>Bacteria</taxon>
        <taxon>Bacillati</taxon>
        <taxon>Bacillota</taxon>
        <taxon>Bacilli</taxon>
        <taxon>Bacillales</taxon>
        <taxon>Bacillaceae</taxon>
        <taxon>Metabacillus</taxon>
    </lineage>
</organism>
<dbReference type="AlphaFoldDB" id="A0A7X2M0P7"/>
<accession>A0A7X2M0P7</accession>
<protein>
    <submittedName>
        <fullName evidence="1">Uncharacterized protein</fullName>
    </submittedName>
</protein>
<keyword evidence="2" id="KW-1185">Reference proteome</keyword>
<proteinExistence type="predicted"/>
<sequence length="69" mass="7898">MPKQREYWTNICQTNGVNIDGLGRQDIEVKALRSLGYVGTLNDMRRTFYFERTGDSFLADAIAKNNPNI</sequence>
<gene>
    <name evidence="1" type="ORF">GJU40_14985</name>
</gene>
<dbReference type="EMBL" id="WKKI01000035">
    <property type="protein sequence ID" value="MRX73447.1"/>
    <property type="molecule type" value="Genomic_DNA"/>
</dbReference>
<dbReference type="OrthoDB" id="9925038at2"/>
<name>A0A7X2M0P7_9BACI</name>
<dbReference type="RefSeq" id="WP_154308911.1">
    <property type="nucleotide sequence ID" value="NZ_WKKI01000035.1"/>
</dbReference>
<comment type="caution">
    <text evidence="1">The sequence shown here is derived from an EMBL/GenBank/DDBJ whole genome shotgun (WGS) entry which is preliminary data.</text>
</comment>
<evidence type="ECO:0000313" key="2">
    <source>
        <dbReference type="Proteomes" id="UP000448867"/>
    </source>
</evidence>
<dbReference type="Proteomes" id="UP000448867">
    <property type="component" value="Unassembled WGS sequence"/>
</dbReference>